<name>A0A255ZSR1_9FLAO</name>
<dbReference type="OrthoDB" id="1465106at2"/>
<evidence type="ECO:0000256" key="1">
    <source>
        <dbReference type="SAM" id="SignalP"/>
    </source>
</evidence>
<comment type="caution">
    <text evidence="2">The sequence shown here is derived from an EMBL/GenBank/DDBJ whole genome shotgun (WGS) entry which is preliminary data.</text>
</comment>
<protein>
    <submittedName>
        <fullName evidence="2">Uncharacterized protein</fullName>
    </submittedName>
</protein>
<keyword evidence="1" id="KW-0732">Signal</keyword>
<proteinExistence type="predicted"/>
<dbReference type="AlphaFoldDB" id="A0A255ZSR1"/>
<feature type="chain" id="PRO_5012038929" evidence="1">
    <location>
        <begin position="19"/>
        <end position="193"/>
    </location>
</feature>
<reference evidence="2 3" key="1">
    <citation type="submission" date="2017-07" db="EMBL/GenBank/DDBJ databases">
        <title>Flavobacterium cyanobacteriorum sp. nov., isolated from cyanobacterial aggregates in a eutrophic lake.</title>
        <authorList>
            <person name="Cai H."/>
        </authorList>
    </citation>
    <scope>NUCLEOTIDE SEQUENCE [LARGE SCALE GENOMIC DNA]</scope>
    <source>
        <strain evidence="2 3">TH167</strain>
    </source>
</reference>
<organism evidence="2 3">
    <name type="scientific">Flavobacterium aurantiibacter</name>
    <dbReference type="NCBI Taxonomy" id="2023067"/>
    <lineage>
        <taxon>Bacteria</taxon>
        <taxon>Pseudomonadati</taxon>
        <taxon>Bacteroidota</taxon>
        <taxon>Flavobacteriia</taxon>
        <taxon>Flavobacteriales</taxon>
        <taxon>Flavobacteriaceae</taxon>
        <taxon>Flavobacterium</taxon>
    </lineage>
</organism>
<evidence type="ECO:0000313" key="2">
    <source>
        <dbReference type="EMBL" id="OYQ43915.1"/>
    </source>
</evidence>
<feature type="signal peptide" evidence="1">
    <location>
        <begin position="1"/>
        <end position="18"/>
    </location>
</feature>
<dbReference type="Proteomes" id="UP000216035">
    <property type="component" value="Unassembled WGS sequence"/>
</dbReference>
<gene>
    <name evidence="2" type="ORF">CHX27_08550</name>
</gene>
<sequence>MKKILFLLLIANAMFANAQSLSGLRNERAFKDYVSSEYNLVKNANEADISLVNPNLLSNGDQAELRKFLAAIAMTESGYRSHLATQRSRLSSLEAKYKLSTIPSRQLQDLLIPELNPVIEPIIAVTNGDCEDELQNTLIMNFAAAVLGHLTCSTADITVFAGIICHGAVATVHATADANARIEYKRCIKNQKK</sequence>
<dbReference type="EMBL" id="NOXX01000196">
    <property type="protein sequence ID" value="OYQ43915.1"/>
    <property type="molecule type" value="Genomic_DNA"/>
</dbReference>
<evidence type="ECO:0000313" key="3">
    <source>
        <dbReference type="Proteomes" id="UP000216035"/>
    </source>
</evidence>
<accession>A0A255ZSR1</accession>
<keyword evidence="3" id="KW-1185">Reference proteome</keyword>